<accession>A0A8S2PJV7</accession>
<dbReference type="EMBL" id="CAJOBJ010007453">
    <property type="protein sequence ID" value="CAF4086231.1"/>
    <property type="molecule type" value="Genomic_DNA"/>
</dbReference>
<comment type="caution">
    <text evidence="3">The sequence shown here is derived from an EMBL/GenBank/DDBJ whole genome shotgun (WGS) entry which is preliminary data.</text>
</comment>
<dbReference type="EMBL" id="CAJOBI010006379">
    <property type="protein sequence ID" value="CAF4058875.1"/>
    <property type="molecule type" value="Genomic_DNA"/>
</dbReference>
<evidence type="ECO:0000313" key="2">
    <source>
        <dbReference type="EMBL" id="CAF3822936.1"/>
    </source>
</evidence>
<dbReference type="Gene3D" id="2.20.25.240">
    <property type="match status" value="1"/>
</dbReference>
<feature type="region of interest" description="Disordered" evidence="1">
    <location>
        <begin position="97"/>
        <end position="131"/>
    </location>
</feature>
<protein>
    <recommendedName>
        <fullName evidence="6">FLYWCH-type domain-containing protein</fullName>
    </recommendedName>
</protein>
<evidence type="ECO:0000313" key="3">
    <source>
        <dbReference type="EMBL" id="CAF4058875.1"/>
    </source>
</evidence>
<evidence type="ECO:0000313" key="5">
    <source>
        <dbReference type="Proteomes" id="UP000676336"/>
    </source>
</evidence>
<dbReference type="Proteomes" id="UP000676336">
    <property type="component" value="Unassembled WGS sequence"/>
</dbReference>
<dbReference type="Proteomes" id="UP000681967">
    <property type="component" value="Unassembled WGS sequence"/>
</dbReference>
<evidence type="ECO:0000256" key="1">
    <source>
        <dbReference type="SAM" id="MobiDB-lite"/>
    </source>
</evidence>
<evidence type="ECO:0000313" key="4">
    <source>
        <dbReference type="EMBL" id="CAF4086231.1"/>
    </source>
</evidence>
<dbReference type="AlphaFoldDB" id="A0A8S2PJV7"/>
<gene>
    <name evidence="2" type="ORF">BYL167_LOCUS4227</name>
    <name evidence="4" type="ORF">GIL414_LOCUS16350</name>
    <name evidence="3" type="ORF">SMN809_LOCUS15069</name>
</gene>
<dbReference type="Proteomes" id="UP000681720">
    <property type="component" value="Unassembled WGS sequence"/>
</dbReference>
<evidence type="ECO:0008006" key="6">
    <source>
        <dbReference type="Google" id="ProtNLM"/>
    </source>
</evidence>
<dbReference type="EMBL" id="CAJOBH010000878">
    <property type="protein sequence ID" value="CAF3822936.1"/>
    <property type="molecule type" value="Genomic_DNA"/>
</dbReference>
<organism evidence="3 5">
    <name type="scientific">Rotaria magnacalcarata</name>
    <dbReference type="NCBI Taxonomy" id="392030"/>
    <lineage>
        <taxon>Eukaryota</taxon>
        <taxon>Metazoa</taxon>
        <taxon>Spiralia</taxon>
        <taxon>Gnathifera</taxon>
        <taxon>Rotifera</taxon>
        <taxon>Eurotatoria</taxon>
        <taxon>Bdelloidea</taxon>
        <taxon>Philodinida</taxon>
        <taxon>Philodinidae</taxon>
        <taxon>Rotaria</taxon>
    </lineage>
</organism>
<reference evidence="3" key="1">
    <citation type="submission" date="2021-02" db="EMBL/GenBank/DDBJ databases">
        <authorList>
            <person name="Nowell W R."/>
        </authorList>
    </citation>
    <scope>NUCLEOTIDE SEQUENCE</scope>
</reference>
<proteinExistence type="predicted"/>
<name>A0A8S2PJV7_9BILA</name>
<sequence>MLIKIDNKLNNNVNDNRRKELKKKEKVVPAANVFNSGLTQSKLLSGVKETGVKPSSLSQSSHSSVFDHLSSVITSSAASFSNTNPIRSNMLSNISNTYNLHDNGTNDDDEEEHGDNKKQEKDDDDEHYEETYSRAVGPITWDKLKKTLWRCQRRDKQCRAVVYTDSTSASYLGNNGIDHNHPTDSLLKAQGSLTVKKHRLVNDLKRKVEDHTVNVPAAVDKEIANLGLDNEDMVSFPLPKTVARTIYRHRANMFPPLPNDQTFEISKQFSQTKRSESIIIYDGYKKKYDGRLLLFSTDELLQQLCETEFSLVDGTFASSPTGFEQLVIIMGSINDEEQLIEQHVQQLVVGKIQTNGSARAPENNTISQSISNLNKKYINGNLYIEKYLKECTFLIGNVDVGSANANKMVSSTAATVCPTKPPPKKKLATKT</sequence>